<gene>
    <name evidence="2" type="ORF">ACFSOX_09280</name>
</gene>
<evidence type="ECO:0000313" key="3">
    <source>
        <dbReference type="Proteomes" id="UP001597314"/>
    </source>
</evidence>
<keyword evidence="1" id="KW-1133">Transmembrane helix</keyword>
<keyword evidence="1" id="KW-0812">Transmembrane</keyword>
<comment type="caution">
    <text evidence="2">The sequence shown here is derived from an EMBL/GenBank/DDBJ whole genome shotgun (WGS) entry which is preliminary data.</text>
</comment>
<dbReference type="Proteomes" id="UP001597314">
    <property type="component" value="Unassembled WGS sequence"/>
</dbReference>
<evidence type="ECO:0000256" key="1">
    <source>
        <dbReference type="SAM" id="Phobius"/>
    </source>
</evidence>
<dbReference type="InterPro" id="IPR020269">
    <property type="entry name" value="Phage_Mu_Releasin"/>
</dbReference>
<dbReference type="Pfam" id="PF10805">
    <property type="entry name" value="DUF2730"/>
    <property type="match status" value="1"/>
</dbReference>
<proteinExistence type="predicted"/>
<name>A0ABW5AJR6_9BRAD</name>
<keyword evidence="1" id="KW-0472">Membrane</keyword>
<evidence type="ECO:0000313" key="2">
    <source>
        <dbReference type="EMBL" id="MFD2182342.1"/>
    </source>
</evidence>
<accession>A0ABW5AJR6</accession>
<protein>
    <submittedName>
        <fullName evidence="2">DUF2730 family protein</fullName>
    </submittedName>
</protein>
<dbReference type="RefSeq" id="WP_378477520.1">
    <property type="nucleotide sequence ID" value="NZ_JBHUIW010000008.1"/>
</dbReference>
<dbReference type="EMBL" id="JBHUIW010000008">
    <property type="protein sequence ID" value="MFD2182342.1"/>
    <property type="molecule type" value="Genomic_DNA"/>
</dbReference>
<keyword evidence="3" id="KW-1185">Reference proteome</keyword>
<reference evidence="3" key="1">
    <citation type="journal article" date="2019" name="Int. J. Syst. Evol. Microbiol.">
        <title>The Global Catalogue of Microorganisms (GCM) 10K type strain sequencing project: providing services to taxonomists for standard genome sequencing and annotation.</title>
        <authorList>
            <consortium name="The Broad Institute Genomics Platform"/>
            <consortium name="The Broad Institute Genome Sequencing Center for Infectious Disease"/>
            <person name="Wu L."/>
            <person name="Ma J."/>
        </authorList>
    </citation>
    <scope>NUCLEOTIDE SEQUENCE [LARGE SCALE GENOMIC DNA]</scope>
    <source>
        <strain evidence="3">CGMCC 1.6774</strain>
    </source>
</reference>
<organism evidence="2 3">
    <name type="scientific">Rhodoplanes azumiensis</name>
    <dbReference type="NCBI Taxonomy" id="1897628"/>
    <lineage>
        <taxon>Bacteria</taxon>
        <taxon>Pseudomonadati</taxon>
        <taxon>Pseudomonadota</taxon>
        <taxon>Alphaproteobacteria</taxon>
        <taxon>Hyphomicrobiales</taxon>
        <taxon>Nitrobacteraceae</taxon>
        <taxon>Rhodoplanes</taxon>
    </lineage>
</organism>
<sequence>MEQRVARVKDLLDRIDRRLSGIEKDLSVLPTITDHAALKADIAELKGRLSGLDHRLASRPTVWTIPSITFTTWALGSGILIAASKNLR</sequence>
<feature type="transmembrane region" description="Helical" evidence="1">
    <location>
        <begin position="62"/>
        <end position="83"/>
    </location>
</feature>